<feature type="domain" description="N-acetyltransferase" evidence="1">
    <location>
        <begin position="14"/>
        <end position="149"/>
    </location>
</feature>
<dbReference type="Gene3D" id="3.40.630.30">
    <property type="match status" value="1"/>
</dbReference>
<gene>
    <name evidence="2" type="ORF">JDN41_16725</name>
</gene>
<proteinExistence type="predicted"/>
<sequence length="184" mass="21282">MVHTDLARIEGPNLVLRLIRLEDADYVHALRTDPAYNRHLSEVRGTAEDQRRWIEDYKAREADLRELYYVTERRDGVRCGLVRLYDIGKDSFTWGSWVLDCNKTRKAALESAVLSFGIGFVGLGLPTANVDARVENEHAQAFNRRLGMTELHRDGRHIYFAYLRDRFLTDRPSYMAILEGGHEV</sequence>
<dbReference type="InterPro" id="IPR016181">
    <property type="entry name" value="Acyl_CoA_acyltransferase"/>
</dbReference>
<comment type="caution">
    <text evidence="2">The sequence shown here is derived from an EMBL/GenBank/DDBJ whole genome shotgun (WGS) entry which is preliminary data.</text>
</comment>
<dbReference type="RefSeq" id="WP_037241826.1">
    <property type="nucleotide sequence ID" value="NZ_JAEMUK010000089.1"/>
</dbReference>
<dbReference type="Proteomes" id="UP000623250">
    <property type="component" value="Unassembled WGS sequence"/>
</dbReference>
<dbReference type="InterPro" id="IPR000182">
    <property type="entry name" value="GNAT_dom"/>
</dbReference>
<protein>
    <submittedName>
        <fullName evidence="2">GNAT family N-acetyltransferase</fullName>
    </submittedName>
</protein>
<dbReference type="AlphaFoldDB" id="A0A8I1GJU8"/>
<name>A0A8I1GJU8_9HYPH</name>
<evidence type="ECO:0000313" key="2">
    <source>
        <dbReference type="EMBL" id="MBJ7545197.1"/>
    </source>
</evidence>
<evidence type="ECO:0000259" key="1">
    <source>
        <dbReference type="Pfam" id="PF13302"/>
    </source>
</evidence>
<organism evidence="2 3">
    <name type="scientific">Rhodomicrobium udaipurense</name>
    <dbReference type="NCBI Taxonomy" id="1202716"/>
    <lineage>
        <taxon>Bacteria</taxon>
        <taxon>Pseudomonadati</taxon>
        <taxon>Pseudomonadota</taxon>
        <taxon>Alphaproteobacteria</taxon>
        <taxon>Hyphomicrobiales</taxon>
        <taxon>Hyphomicrobiaceae</taxon>
        <taxon>Rhodomicrobium</taxon>
    </lineage>
</organism>
<keyword evidence="3" id="KW-1185">Reference proteome</keyword>
<dbReference type="EMBL" id="JAEMUK010000089">
    <property type="protein sequence ID" value="MBJ7545197.1"/>
    <property type="molecule type" value="Genomic_DNA"/>
</dbReference>
<dbReference type="SUPFAM" id="SSF55729">
    <property type="entry name" value="Acyl-CoA N-acyltransferases (Nat)"/>
    <property type="match status" value="1"/>
</dbReference>
<reference evidence="2 3" key="1">
    <citation type="submission" date="2020-12" db="EMBL/GenBank/DDBJ databases">
        <title>Revised draft genomes of Rhodomicrobium vannielii ATCC 17100 and Rhodomicrobium udaipurense JA643.</title>
        <authorList>
            <person name="Conners E.M."/>
            <person name="Davenport E.J."/>
            <person name="Bose A."/>
        </authorList>
    </citation>
    <scope>NUCLEOTIDE SEQUENCE [LARGE SCALE GENOMIC DNA]</scope>
    <source>
        <strain evidence="2 3">JA643</strain>
    </source>
</reference>
<accession>A0A8I1GJU8</accession>
<keyword evidence="2" id="KW-0808">Transferase</keyword>
<evidence type="ECO:0000313" key="3">
    <source>
        <dbReference type="Proteomes" id="UP000623250"/>
    </source>
</evidence>
<dbReference type="Pfam" id="PF13302">
    <property type="entry name" value="Acetyltransf_3"/>
    <property type="match status" value="1"/>
</dbReference>
<dbReference type="GO" id="GO:0016747">
    <property type="term" value="F:acyltransferase activity, transferring groups other than amino-acyl groups"/>
    <property type="evidence" value="ECO:0007669"/>
    <property type="project" value="InterPro"/>
</dbReference>